<gene>
    <name evidence="1" type="ORF">J2Z22_001634</name>
</gene>
<name>A0ABU3H5K6_9BACL</name>
<dbReference type="Proteomes" id="UP001248709">
    <property type="component" value="Unassembled WGS sequence"/>
</dbReference>
<evidence type="ECO:0000313" key="1">
    <source>
        <dbReference type="EMBL" id="MDT3426114.1"/>
    </source>
</evidence>
<dbReference type="EMBL" id="JAUSUY010000005">
    <property type="protein sequence ID" value="MDT3426114.1"/>
    <property type="molecule type" value="Genomic_DNA"/>
</dbReference>
<protein>
    <submittedName>
        <fullName evidence="1">Uncharacterized protein</fullName>
    </submittedName>
</protein>
<accession>A0ABU3H5K6</accession>
<organism evidence="1 2">
    <name type="scientific">Paenibacillus forsythiae</name>
    <dbReference type="NCBI Taxonomy" id="365616"/>
    <lineage>
        <taxon>Bacteria</taxon>
        <taxon>Bacillati</taxon>
        <taxon>Bacillota</taxon>
        <taxon>Bacilli</taxon>
        <taxon>Bacillales</taxon>
        <taxon>Paenibacillaceae</taxon>
        <taxon>Paenibacillus</taxon>
    </lineage>
</organism>
<sequence length="92" mass="10433">MDRAELVAEARAAGERAMHNLQVIRQNPETMLPGKIEYAEAYLNQVIRVAESETEMKNDRRPGQSLNLRTRLISLLSSILTLDRQKRKEGAA</sequence>
<proteinExistence type="predicted"/>
<keyword evidence="2" id="KW-1185">Reference proteome</keyword>
<dbReference type="RefSeq" id="WP_025701207.1">
    <property type="nucleotide sequence ID" value="NZ_JAUSUY010000005.1"/>
</dbReference>
<reference evidence="1 2" key="1">
    <citation type="submission" date="2023-07" db="EMBL/GenBank/DDBJ databases">
        <title>Genomic Encyclopedia of Type Strains, Phase IV (KMG-IV): sequencing the most valuable type-strain genomes for metagenomic binning, comparative biology and taxonomic classification.</title>
        <authorList>
            <person name="Goeker M."/>
        </authorList>
    </citation>
    <scope>NUCLEOTIDE SEQUENCE [LARGE SCALE GENOMIC DNA]</scope>
    <source>
        <strain evidence="1 2">T98</strain>
    </source>
</reference>
<comment type="caution">
    <text evidence="1">The sequence shown here is derived from an EMBL/GenBank/DDBJ whole genome shotgun (WGS) entry which is preliminary data.</text>
</comment>
<evidence type="ECO:0000313" key="2">
    <source>
        <dbReference type="Proteomes" id="UP001248709"/>
    </source>
</evidence>